<dbReference type="InterPro" id="IPR047272">
    <property type="entry name" value="S49_SppA_C"/>
</dbReference>
<dbReference type="InterPro" id="IPR004634">
    <property type="entry name" value="Pept_S49_pIV"/>
</dbReference>
<dbReference type="Gene3D" id="3.90.226.10">
    <property type="entry name" value="2-enoyl-CoA Hydratase, Chain A, domain 1"/>
    <property type="match status" value="3"/>
</dbReference>
<accession>A0ABP7DAD8</accession>
<feature type="domain" description="Peptidase S49" evidence="7">
    <location>
        <begin position="335"/>
        <end position="485"/>
    </location>
</feature>
<evidence type="ECO:0000313" key="8">
    <source>
        <dbReference type="EMBL" id="GAA3701576.1"/>
    </source>
</evidence>
<keyword evidence="6" id="KW-0472">Membrane</keyword>
<evidence type="ECO:0000313" key="9">
    <source>
        <dbReference type="Proteomes" id="UP001500051"/>
    </source>
</evidence>
<dbReference type="PIRSF" id="PIRSF001217">
    <property type="entry name" value="Protease_4_SppA"/>
    <property type="match status" value="1"/>
</dbReference>
<dbReference type="NCBIfam" id="TIGR00705">
    <property type="entry name" value="SppA_67K"/>
    <property type="match status" value="1"/>
</dbReference>
<evidence type="ECO:0000256" key="1">
    <source>
        <dbReference type="ARBA" id="ARBA00004370"/>
    </source>
</evidence>
<comment type="subcellular location">
    <subcellularLocation>
        <location evidence="1">Membrane</location>
    </subcellularLocation>
</comment>
<dbReference type="CDD" id="cd07018">
    <property type="entry name" value="S49_SppA_67K_type"/>
    <property type="match status" value="1"/>
</dbReference>
<dbReference type="PANTHER" id="PTHR33209:SF1">
    <property type="entry name" value="PEPTIDASE S49 DOMAIN-CONTAINING PROTEIN"/>
    <property type="match status" value="1"/>
</dbReference>
<dbReference type="NCBIfam" id="TIGR00706">
    <property type="entry name" value="SppA_dom"/>
    <property type="match status" value="1"/>
</dbReference>
<gene>
    <name evidence="8" type="primary">sppA</name>
    <name evidence="8" type="ORF">GCM10022204_18010</name>
</gene>
<dbReference type="Pfam" id="PF01343">
    <property type="entry name" value="Peptidase_S49"/>
    <property type="match status" value="2"/>
</dbReference>
<keyword evidence="5" id="KW-0720">Serine protease</keyword>
<dbReference type="InterPro" id="IPR002142">
    <property type="entry name" value="Peptidase_S49"/>
</dbReference>
<evidence type="ECO:0000256" key="6">
    <source>
        <dbReference type="ARBA" id="ARBA00023136"/>
    </source>
</evidence>
<dbReference type="InterPro" id="IPR004635">
    <property type="entry name" value="Pept_S49_SppA"/>
</dbReference>
<dbReference type="RefSeq" id="WP_344811992.1">
    <property type="nucleotide sequence ID" value="NZ_BAAAYX010000004.1"/>
</dbReference>
<dbReference type="SUPFAM" id="SSF52096">
    <property type="entry name" value="ClpP/crotonase"/>
    <property type="match status" value="2"/>
</dbReference>
<reference evidence="9" key="1">
    <citation type="journal article" date="2019" name="Int. J. Syst. Evol. Microbiol.">
        <title>The Global Catalogue of Microorganisms (GCM) 10K type strain sequencing project: providing services to taxonomists for standard genome sequencing and annotation.</title>
        <authorList>
            <consortium name="The Broad Institute Genomics Platform"/>
            <consortium name="The Broad Institute Genome Sequencing Center for Infectious Disease"/>
            <person name="Wu L."/>
            <person name="Ma J."/>
        </authorList>
    </citation>
    <scope>NUCLEOTIDE SEQUENCE [LARGE SCALE GENOMIC DNA]</scope>
    <source>
        <strain evidence="9">JCM 16548</strain>
    </source>
</reference>
<feature type="domain" description="Peptidase S49" evidence="7">
    <location>
        <begin position="84"/>
        <end position="237"/>
    </location>
</feature>
<comment type="similarity">
    <text evidence="2">Belongs to the peptidase S49 family.</text>
</comment>
<comment type="caution">
    <text evidence="8">The sequence shown here is derived from an EMBL/GenBank/DDBJ whole genome shotgun (WGS) entry which is preliminary data.</text>
</comment>
<dbReference type="PANTHER" id="PTHR33209">
    <property type="entry name" value="PROTEASE 4"/>
    <property type="match status" value="1"/>
</dbReference>
<keyword evidence="4" id="KW-0378">Hydrolase</keyword>
<evidence type="ECO:0000256" key="4">
    <source>
        <dbReference type="ARBA" id="ARBA00022801"/>
    </source>
</evidence>
<dbReference type="Proteomes" id="UP001500051">
    <property type="component" value="Unassembled WGS sequence"/>
</dbReference>
<evidence type="ECO:0000256" key="3">
    <source>
        <dbReference type="ARBA" id="ARBA00022670"/>
    </source>
</evidence>
<proteinExistence type="inferred from homology"/>
<keyword evidence="9" id="KW-1185">Reference proteome</keyword>
<dbReference type="InterPro" id="IPR029045">
    <property type="entry name" value="ClpP/crotonase-like_dom_sf"/>
</dbReference>
<organism evidence="8 9">
    <name type="scientific">Microlunatus aurantiacus</name>
    <dbReference type="NCBI Taxonomy" id="446786"/>
    <lineage>
        <taxon>Bacteria</taxon>
        <taxon>Bacillati</taxon>
        <taxon>Actinomycetota</taxon>
        <taxon>Actinomycetes</taxon>
        <taxon>Propionibacteriales</taxon>
        <taxon>Propionibacteriaceae</taxon>
        <taxon>Microlunatus</taxon>
    </lineage>
</organism>
<protein>
    <submittedName>
        <fullName evidence="8">Signal peptide peptidase SppA</fullName>
    </submittedName>
</protein>
<name>A0ABP7DAD8_9ACTN</name>
<evidence type="ECO:0000256" key="2">
    <source>
        <dbReference type="ARBA" id="ARBA00008683"/>
    </source>
</evidence>
<sequence>MARSPLHRTPTILELDLTQPLIDPLPSDPLAPLRHRGRRLLRPTIKNLHQAAADPQVVGLVAKVGGPLSWSTMHELRRGLQPFLDARKPTVAWAETFPDGALGTCAYVLASGFDEIWLQPGGGLGLLGVAVETTFLRGALDKLGIEPQIEQRHEFKSAADRLTRTELTPAHRESLAALAASIYGDAVTMIAAGRSLSAERVRALVDTGPRTAAEALEARLVDRLGYRDEVLTALRERTDPEAELLFADRWRPRRQLRLPARHQAHLALVEVRGGIASGRSRSGPMGAQAGSDTVATELRATIADDRVRGVVLRVDSPGGSAVASDVIWREVCRVREAGKPVVVSMGDLAASGGYYVACPADRIVALPSTLTGSIGVLGGKFVTEELMSRLGLSTGAVEQGERARMWSGRRPFTDAERERLDAEMDAIYADFVAKVATGRGRSVAEIEPLARGRVWTGRDAYERGLVDELGGLRDAVRTARRLAELPEDAPVAPALHLSLPARWVPARSSDDPRALVGAAVPTLTELTASLPAGGLQLRMPDLRVR</sequence>
<dbReference type="EMBL" id="BAAAYX010000004">
    <property type="protein sequence ID" value="GAA3701576.1"/>
    <property type="molecule type" value="Genomic_DNA"/>
</dbReference>
<dbReference type="InterPro" id="IPR047217">
    <property type="entry name" value="S49_SppA_67K_type_N"/>
</dbReference>
<dbReference type="CDD" id="cd07023">
    <property type="entry name" value="S49_Sppa_N_C"/>
    <property type="match status" value="1"/>
</dbReference>
<keyword evidence="3" id="KW-0645">Protease</keyword>
<evidence type="ECO:0000256" key="5">
    <source>
        <dbReference type="ARBA" id="ARBA00022825"/>
    </source>
</evidence>
<evidence type="ECO:0000259" key="7">
    <source>
        <dbReference type="Pfam" id="PF01343"/>
    </source>
</evidence>